<organism evidence="1 2">
    <name type="scientific">Caenorhabditis bovis</name>
    <dbReference type="NCBI Taxonomy" id="2654633"/>
    <lineage>
        <taxon>Eukaryota</taxon>
        <taxon>Metazoa</taxon>
        <taxon>Ecdysozoa</taxon>
        <taxon>Nematoda</taxon>
        <taxon>Chromadorea</taxon>
        <taxon>Rhabditida</taxon>
        <taxon>Rhabditina</taxon>
        <taxon>Rhabditomorpha</taxon>
        <taxon>Rhabditoidea</taxon>
        <taxon>Rhabditidae</taxon>
        <taxon>Peloderinae</taxon>
        <taxon>Caenorhabditis</taxon>
    </lineage>
</organism>
<accession>A0A8S1EWI8</accession>
<protein>
    <recommendedName>
        <fullName evidence="3">Dynactin subunit 3</fullName>
    </recommendedName>
</protein>
<evidence type="ECO:0000313" key="1">
    <source>
        <dbReference type="EMBL" id="CAB3405089.1"/>
    </source>
</evidence>
<gene>
    <name evidence="1" type="ORF">CBOVIS_LOCUS7329</name>
</gene>
<dbReference type="AlphaFoldDB" id="A0A8S1EWI8"/>
<keyword evidence="2" id="KW-1185">Reference proteome</keyword>
<reference evidence="1 2" key="1">
    <citation type="submission" date="2020-04" db="EMBL/GenBank/DDBJ databases">
        <authorList>
            <person name="Laetsch R D."/>
            <person name="Stevens L."/>
            <person name="Kumar S."/>
            <person name="Blaxter L. M."/>
        </authorList>
    </citation>
    <scope>NUCLEOTIDE SEQUENCE [LARGE SCALE GENOMIC DNA]</scope>
</reference>
<dbReference type="EMBL" id="CADEPM010000004">
    <property type="protein sequence ID" value="CAB3405089.1"/>
    <property type="molecule type" value="Genomic_DNA"/>
</dbReference>
<comment type="caution">
    <text evidence="1">The sequence shown here is derived from an EMBL/GenBank/DDBJ whole genome shotgun (WGS) entry which is preliminary data.</text>
</comment>
<proteinExistence type="predicted"/>
<evidence type="ECO:0008006" key="3">
    <source>
        <dbReference type="Google" id="ProtNLM"/>
    </source>
</evidence>
<name>A0A8S1EWI8_9PELO</name>
<evidence type="ECO:0000313" key="2">
    <source>
        <dbReference type="Proteomes" id="UP000494206"/>
    </source>
</evidence>
<dbReference type="OrthoDB" id="5791810at2759"/>
<sequence>MDYEAMEKQIAQLEELVGVDEFSKTKPIPVEIEQITKKLRDDLNANILMSIPYQKLDNLHKLAAQSNQAAASISERIESINFSEQLILQRIELIKTFEECLQSALDTECFSKISDLLPLLDDEIRICEELYQKWKSECTEFENFRDEYALILKSITNRVFQLQAKIDGLVQKAEIKSKQENA</sequence>
<dbReference type="Proteomes" id="UP000494206">
    <property type="component" value="Unassembled WGS sequence"/>
</dbReference>